<sequence>MSITKMEKDIGAVECMGISSDLLEELKTTLERRGIKDLEDWKAYVRTIERNGEVLAEICGMLDTTVLQLQEAVKDLQRRSKGADIVFQGKEFYIKEKYQGLERKKIVLLPGVNDAFDWTMFCRALEAAFKDSNDGRIGAKRCKVR</sequence>
<evidence type="ECO:0000313" key="2">
    <source>
        <dbReference type="Proteomes" id="UP000050761"/>
    </source>
</evidence>
<dbReference type="AlphaFoldDB" id="A0A183F978"/>
<accession>A0A3P7TYQ7</accession>
<protein>
    <submittedName>
        <fullName evidence="3">TIR-NBS-LRR resistance protein</fullName>
    </submittedName>
</protein>
<organism evidence="2 3">
    <name type="scientific">Heligmosomoides polygyrus</name>
    <name type="common">Parasitic roundworm</name>
    <dbReference type="NCBI Taxonomy" id="6339"/>
    <lineage>
        <taxon>Eukaryota</taxon>
        <taxon>Metazoa</taxon>
        <taxon>Ecdysozoa</taxon>
        <taxon>Nematoda</taxon>
        <taxon>Chromadorea</taxon>
        <taxon>Rhabditida</taxon>
        <taxon>Rhabditina</taxon>
        <taxon>Rhabditomorpha</taxon>
        <taxon>Strongyloidea</taxon>
        <taxon>Heligmosomidae</taxon>
        <taxon>Heligmosomoides</taxon>
    </lineage>
</organism>
<reference evidence="3" key="2">
    <citation type="submission" date="2019-09" db="UniProtKB">
        <authorList>
            <consortium name="WormBaseParasite"/>
        </authorList>
    </citation>
    <scope>IDENTIFICATION</scope>
</reference>
<evidence type="ECO:0000313" key="1">
    <source>
        <dbReference type="EMBL" id="VDO27730.1"/>
    </source>
</evidence>
<name>A0A183F978_HELPZ</name>
<gene>
    <name evidence="1" type="ORF">HPBE_LOCUS2721</name>
</gene>
<accession>A0A183F978</accession>
<proteinExistence type="predicted"/>
<dbReference type="Proteomes" id="UP000050761">
    <property type="component" value="Unassembled WGS sequence"/>
</dbReference>
<dbReference type="WBParaSite" id="HPBE_0000272001-mRNA-1">
    <property type="protein sequence ID" value="HPBE_0000272001-mRNA-1"/>
    <property type="gene ID" value="HPBE_0000272001"/>
</dbReference>
<reference evidence="1 2" key="1">
    <citation type="submission" date="2018-11" db="EMBL/GenBank/DDBJ databases">
        <authorList>
            <consortium name="Pathogen Informatics"/>
        </authorList>
    </citation>
    <scope>NUCLEOTIDE SEQUENCE [LARGE SCALE GENOMIC DNA]</scope>
</reference>
<evidence type="ECO:0000313" key="3">
    <source>
        <dbReference type="WBParaSite" id="HPBE_0000272001-mRNA-1"/>
    </source>
</evidence>
<dbReference type="EMBL" id="UZAH01004668">
    <property type="protein sequence ID" value="VDO27730.1"/>
    <property type="molecule type" value="Genomic_DNA"/>
</dbReference>
<keyword evidence="2" id="KW-1185">Reference proteome</keyword>